<dbReference type="GO" id="GO:0016020">
    <property type="term" value="C:membrane"/>
    <property type="evidence" value="ECO:0007669"/>
    <property type="project" value="TreeGrafter"/>
</dbReference>
<accession>A0A4R8FWD2</accession>
<organism evidence="4 5">
    <name type="scientific">Modicisalibacter xianhensis</name>
    <dbReference type="NCBI Taxonomy" id="442341"/>
    <lineage>
        <taxon>Bacteria</taxon>
        <taxon>Pseudomonadati</taxon>
        <taxon>Pseudomonadota</taxon>
        <taxon>Gammaproteobacteria</taxon>
        <taxon>Oceanospirillales</taxon>
        <taxon>Halomonadaceae</taxon>
        <taxon>Modicisalibacter</taxon>
    </lineage>
</organism>
<gene>
    <name evidence="4" type="ORF">DFO67_11071</name>
</gene>
<evidence type="ECO:0000256" key="3">
    <source>
        <dbReference type="RuleBase" id="RU000363"/>
    </source>
</evidence>
<dbReference type="AlphaFoldDB" id="A0A4R8FWD2"/>
<dbReference type="Gene3D" id="3.40.50.720">
    <property type="entry name" value="NAD(P)-binding Rossmann-like Domain"/>
    <property type="match status" value="1"/>
</dbReference>
<dbReference type="PRINTS" id="PR00081">
    <property type="entry name" value="GDHRDH"/>
</dbReference>
<dbReference type="GO" id="GO:0016491">
    <property type="term" value="F:oxidoreductase activity"/>
    <property type="evidence" value="ECO:0007669"/>
    <property type="project" value="UniProtKB-KW"/>
</dbReference>
<sequence length="193" mass="20829">MQAAVERFGGLDILINNAGVVRAGHIEQETNEELLAQIETNLTEPIRLTRVALPALRQSDAAAIVNVSSVFGLHGMAYYDTYAATKAGIARFGEALRRELHGEGIHVMTIFPGATDTPMMDTAGFGPEHGIAYEAPQDIAEALVRGLENDEIEVLRGDPSMVKANQENPAAVDEQMSAMKPSLEQAASKHRHL</sequence>
<dbReference type="CDD" id="cd05233">
    <property type="entry name" value="SDR_c"/>
    <property type="match status" value="1"/>
</dbReference>
<dbReference type="InterPro" id="IPR002347">
    <property type="entry name" value="SDR_fam"/>
</dbReference>
<proteinExistence type="inferred from homology"/>
<dbReference type="Pfam" id="PF00106">
    <property type="entry name" value="adh_short"/>
    <property type="match status" value="1"/>
</dbReference>
<evidence type="ECO:0000313" key="5">
    <source>
        <dbReference type="Proteomes" id="UP000294489"/>
    </source>
</evidence>
<dbReference type="PROSITE" id="PS00061">
    <property type="entry name" value="ADH_SHORT"/>
    <property type="match status" value="1"/>
</dbReference>
<evidence type="ECO:0000256" key="1">
    <source>
        <dbReference type="ARBA" id="ARBA00006484"/>
    </source>
</evidence>
<name>A0A4R8FWD2_9GAMM</name>
<dbReference type="InterPro" id="IPR036291">
    <property type="entry name" value="NAD(P)-bd_dom_sf"/>
</dbReference>
<dbReference type="EMBL" id="SOEC01000010">
    <property type="protein sequence ID" value="TDX28371.1"/>
    <property type="molecule type" value="Genomic_DNA"/>
</dbReference>
<protein>
    <submittedName>
        <fullName evidence="4">Short subunit dehydrogenase</fullName>
    </submittedName>
</protein>
<evidence type="ECO:0000313" key="4">
    <source>
        <dbReference type="EMBL" id="TDX28371.1"/>
    </source>
</evidence>
<comment type="caution">
    <text evidence="4">The sequence shown here is derived from an EMBL/GenBank/DDBJ whole genome shotgun (WGS) entry which is preliminary data.</text>
</comment>
<reference evidence="4 5" key="1">
    <citation type="submission" date="2019-03" db="EMBL/GenBank/DDBJ databases">
        <title>Freshwater and sediment microbial communities from various areas in North America, analyzing microbe dynamics in response to fracking.</title>
        <authorList>
            <person name="Lamendella R."/>
        </authorList>
    </citation>
    <scope>NUCLEOTIDE SEQUENCE [LARGE SCALE GENOMIC DNA]</scope>
    <source>
        <strain evidence="4 5">6_TX</strain>
    </source>
</reference>
<dbReference type="PANTHER" id="PTHR44196">
    <property type="entry name" value="DEHYDROGENASE/REDUCTASE SDR FAMILY MEMBER 7B"/>
    <property type="match status" value="1"/>
</dbReference>
<evidence type="ECO:0000256" key="2">
    <source>
        <dbReference type="ARBA" id="ARBA00023002"/>
    </source>
</evidence>
<keyword evidence="2" id="KW-0560">Oxidoreductase</keyword>
<dbReference type="PANTHER" id="PTHR44196:SF1">
    <property type="entry name" value="DEHYDROGENASE_REDUCTASE SDR FAMILY MEMBER 7B"/>
    <property type="match status" value="1"/>
</dbReference>
<dbReference type="Proteomes" id="UP000294489">
    <property type="component" value="Unassembled WGS sequence"/>
</dbReference>
<dbReference type="PRINTS" id="PR00080">
    <property type="entry name" value="SDRFAMILY"/>
</dbReference>
<dbReference type="SUPFAM" id="SSF51735">
    <property type="entry name" value="NAD(P)-binding Rossmann-fold domains"/>
    <property type="match status" value="1"/>
</dbReference>
<dbReference type="InterPro" id="IPR020904">
    <property type="entry name" value="Sc_DH/Rdtase_CS"/>
</dbReference>
<comment type="similarity">
    <text evidence="1 3">Belongs to the short-chain dehydrogenases/reductases (SDR) family.</text>
</comment>